<dbReference type="EMBL" id="CP000815">
    <property type="protein sequence ID" value="ACB42935.1"/>
    <property type="molecule type" value="Genomic_DNA"/>
</dbReference>
<dbReference type="GO" id="GO:0016301">
    <property type="term" value="F:kinase activity"/>
    <property type="evidence" value="ECO:0007669"/>
    <property type="project" value="UniProtKB-KW"/>
</dbReference>
<keyword evidence="6" id="KW-0067">ATP-binding</keyword>
<keyword evidence="5 9" id="KW-0418">Kinase</keyword>
<dbReference type="Gene3D" id="3.30.70.560">
    <property type="entry name" value="7,8-Dihydro-6-hydroxymethylpterin-pyrophosphokinase HPPK"/>
    <property type="match status" value="1"/>
</dbReference>
<evidence type="ECO:0000256" key="6">
    <source>
        <dbReference type="ARBA" id="ARBA00022840"/>
    </source>
</evidence>
<dbReference type="AlphaFoldDB" id="B1X4R6"/>
<accession>B1X4R6</accession>
<keyword evidence="4" id="KW-0547">Nucleotide-binding</keyword>
<evidence type="ECO:0000256" key="2">
    <source>
        <dbReference type="ARBA" id="ARBA00013253"/>
    </source>
</evidence>
<sequence length="208" mass="23311">MTRCINFTLGISLGSNIDNPLQTLSGLRVLLSEELSSWSYSIGCNEWETKQLHWSPLFYTDPIPGTSCKYPYLNAIVIMIISEPLKSVSTQICQAENLLIRLRALESLFGRRRLSHWGSRTLDLDLLWYGSLQLNSPTLIIPHPSILKRSFVLGPLVAILPQFILPGKGKGVYKLLKTLLRTSSTSPPKPLHNSCKWPESVLLCTFCG</sequence>
<keyword evidence="9" id="KW-0934">Plastid</keyword>
<gene>
    <name evidence="9" type="ordered locus">PCC_0499</name>
</gene>
<dbReference type="PROSITE" id="PS00794">
    <property type="entry name" value="HPPK"/>
    <property type="match status" value="1"/>
</dbReference>
<dbReference type="EC" id="2.7.6.3" evidence="2"/>
<dbReference type="InterPro" id="IPR035907">
    <property type="entry name" value="Hppk_sf"/>
</dbReference>
<dbReference type="GeneID" id="6481235"/>
<protein>
    <recommendedName>
        <fullName evidence="2">2-amino-4-hydroxy-6-hydroxymethyldihydropteridine diphosphokinase</fullName>
        <ecNumber evidence="2">2.7.6.3</ecNumber>
    </recommendedName>
</protein>
<dbReference type="NCBIfam" id="TIGR01498">
    <property type="entry name" value="folK"/>
    <property type="match status" value="1"/>
</dbReference>
<evidence type="ECO:0000256" key="7">
    <source>
        <dbReference type="ARBA" id="ARBA00022909"/>
    </source>
</evidence>
<dbReference type="Pfam" id="PF01288">
    <property type="entry name" value="HPPK"/>
    <property type="match status" value="1"/>
</dbReference>
<evidence type="ECO:0000259" key="8">
    <source>
        <dbReference type="PROSITE" id="PS00794"/>
    </source>
</evidence>
<feature type="domain" description="7,8-dihydro-6-hydroxymethylpterin-pyrophosphokinase" evidence="8">
    <location>
        <begin position="116"/>
        <end position="127"/>
    </location>
</feature>
<dbReference type="PANTHER" id="PTHR43071">
    <property type="entry name" value="2-AMINO-4-HYDROXY-6-HYDROXYMETHYLDIHYDROPTERIDINE PYROPHOSPHOKINASE"/>
    <property type="match status" value="1"/>
</dbReference>
<evidence type="ECO:0000256" key="4">
    <source>
        <dbReference type="ARBA" id="ARBA00022741"/>
    </source>
</evidence>
<evidence type="ECO:0000256" key="1">
    <source>
        <dbReference type="ARBA" id="ARBA00005051"/>
    </source>
</evidence>
<dbReference type="InterPro" id="IPR000550">
    <property type="entry name" value="Hppk"/>
</dbReference>
<dbReference type="GO" id="GO:0046656">
    <property type="term" value="P:folic acid biosynthetic process"/>
    <property type="evidence" value="ECO:0007669"/>
    <property type="project" value="UniProtKB-KW"/>
</dbReference>
<dbReference type="CDD" id="cd00483">
    <property type="entry name" value="HPPK"/>
    <property type="match status" value="1"/>
</dbReference>
<organism evidence="9">
    <name type="scientific">Paulinella chromatophora</name>
    <dbReference type="NCBI Taxonomy" id="39717"/>
    <lineage>
        <taxon>Eukaryota</taxon>
        <taxon>Sar</taxon>
        <taxon>Rhizaria</taxon>
        <taxon>Cercozoa</taxon>
        <taxon>Imbricatea</taxon>
        <taxon>Silicofilosea</taxon>
        <taxon>Euglyphida</taxon>
        <taxon>Paulinellidae</taxon>
        <taxon>Paulinella</taxon>
    </lineage>
</organism>
<dbReference type="UniPathway" id="UPA00077">
    <property type="reaction ID" value="UER00155"/>
</dbReference>
<dbReference type="RefSeq" id="YP_002049145.1">
    <property type="nucleotide sequence ID" value="NC_011087.1"/>
</dbReference>
<reference evidence="9" key="1">
    <citation type="submission" date="2007-08" db="EMBL/GenBank/DDBJ databases">
        <authorList>
            <person name="Gloeckner G."/>
            <person name="Nowack E."/>
            <person name="Melkonian M."/>
        </authorList>
    </citation>
    <scope>NUCLEOTIDE SEQUENCE</scope>
</reference>
<reference evidence="9" key="2">
    <citation type="journal article" date="2008" name="Curr. Biol.">
        <title>Chromatophore genome sequence of Paulinella sheds light on acquisition of photosynthesis by eukaryotes.</title>
        <authorList>
            <person name="Nowack E.C.M."/>
            <person name="Melkonian M."/>
            <person name="Gloeckner G."/>
        </authorList>
    </citation>
    <scope>NUCLEOTIDE SEQUENCE [LARGE SCALE GENOMIC DNA]</scope>
</reference>
<dbReference type="GO" id="GO:0003848">
    <property type="term" value="F:2-amino-4-hydroxy-6-hydroxymethyldihydropteridine diphosphokinase activity"/>
    <property type="evidence" value="ECO:0007669"/>
    <property type="project" value="UniProtKB-EC"/>
</dbReference>
<name>B1X4R6_PAUCH</name>
<evidence type="ECO:0000256" key="3">
    <source>
        <dbReference type="ARBA" id="ARBA00022679"/>
    </source>
</evidence>
<dbReference type="PANTHER" id="PTHR43071:SF1">
    <property type="entry name" value="2-AMINO-4-HYDROXY-6-HYDROXYMETHYLDIHYDROPTERIDINE PYROPHOSPHOKINASE"/>
    <property type="match status" value="1"/>
</dbReference>
<comment type="pathway">
    <text evidence="1">Cofactor biosynthesis; tetrahydrofolate biosynthesis; 2-amino-4-hydroxy-6-hydroxymethyl-7,8-dihydropteridine diphosphate from 7,8-dihydroneopterin triphosphate: step 4/4.</text>
</comment>
<geneLocation type="organellar chromatophore" evidence="9"/>
<dbReference type="GO" id="GO:0046654">
    <property type="term" value="P:tetrahydrofolate biosynthetic process"/>
    <property type="evidence" value="ECO:0007669"/>
    <property type="project" value="UniProtKB-UniPathway"/>
</dbReference>
<evidence type="ECO:0000313" key="9">
    <source>
        <dbReference type="EMBL" id="ACB42935.1"/>
    </source>
</evidence>
<keyword evidence="7" id="KW-0289">Folate biosynthesis</keyword>
<keyword evidence="3" id="KW-0808">Transferase</keyword>
<dbReference type="SUPFAM" id="SSF55083">
    <property type="entry name" value="6-hydroxymethyl-7,8-dihydropterin pyrophosphokinase, HPPK"/>
    <property type="match status" value="1"/>
</dbReference>
<dbReference type="GO" id="GO:0005524">
    <property type="term" value="F:ATP binding"/>
    <property type="evidence" value="ECO:0007669"/>
    <property type="project" value="UniProtKB-KW"/>
</dbReference>
<proteinExistence type="predicted"/>
<evidence type="ECO:0000256" key="5">
    <source>
        <dbReference type="ARBA" id="ARBA00022777"/>
    </source>
</evidence>